<feature type="region of interest" description="Disordered" evidence="4">
    <location>
        <begin position="594"/>
        <end position="624"/>
    </location>
</feature>
<dbReference type="InterPro" id="IPR018972">
    <property type="entry name" value="Sas10_C_dom"/>
</dbReference>
<comment type="similarity">
    <text evidence="2">Belongs to the SAS10 family.</text>
</comment>
<evidence type="ECO:0000313" key="6">
    <source>
        <dbReference type="EMBL" id="KAF5360398.1"/>
    </source>
</evidence>
<feature type="compositionally biased region" description="Basic and acidic residues" evidence="4">
    <location>
        <begin position="553"/>
        <end position="564"/>
    </location>
</feature>
<evidence type="ECO:0000256" key="4">
    <source>
        <dbReference type="SAM" id="MobiDB-lite"/>
    </source>
</evidence>
<feature type="compositionally biased region" description="Basic residues" evidence="4">
    <location>
        <begin position="450"/>
        <end position="459"/>
    </location>
</feature>
<feature type="compositionally biased region" description="Acidic residues" evidence="4">
    <location>
        <begin position="30"/>
        <end position="39"/>
    </location>
</feature>
<feature type="compositionally biased region" description="Basic residues" evidence="4">
    <location>
        <begin position="600"/>
        <end position="624"/>
    </location>
</feature>
<feature type="compositionally biased region" description="Acidic residues" evidence="4">
    <location>
        <begin position="531"/>
        <end position="542"/>
    </location>
</feature>
<name>A0A8H5LKG1_9AGAR</name>
<comment type="caution">
    <text evidence="6">The sequence shown here is derived from an EMBL/GenBank/DDBJ whole genome shotgun (WGS) entry which is preliminary data.</text>
</comment>
<dbReference type="GO" id="GO:0032040">
    <property type="term" value="C:small-subunit processome"/>
    <property type="evidence" value="ECO:0007669"/>
    <property type="project" value="TreeGrafter"/>
</dbReference>
<feature type="compositionally biased region" description="Polar residues" evidence="4">
    <location>
        <begin position="397"/>
        <end position="406"/>
    </location>
</feature>
<sequence length="660" mass="74776">MPRRPSKKSKGSKPRSLKRSDAKLTRWETADDIPLDEEDVFHGSRDKVLLDGDEYGGDSDGDDDEVFALKGLENDEDKDEVNDVEDYEDEGAEDLHLTKTSRSKKKDKKEKKGRQRSLEDEEEEEEEVWGKGKAAYYSSNAAQLESDDEEGQELEEQEARRLQRKALDGMTEDDFGLNDRHEISRTGGAPEETVEAPNVVSSLPHDKRSLLRHLEKTNPEALALARDWDDTVQGLMKTRRKIAQLESTEPDKLSAGMAHLHYQALLTYATTLAFYLHLRASPKYARRPELLTSHPIMLRLLTLKQSVSTLEDLGFTLSDSEPEFDEDDDESLDLTDEEDNMEGLWRVDGKKGLEPGELDDLLQDAQMSVSFVEPKPRATKPQTPENKPPKKKRKLASESSRATTTPIFDLEEPEFTSSKKTSRPKANAELDDAYGEATRLQLTDAADKSARKKSLRFHTSKIESTSARRQGARNQAMGGDDDIPYRERQKEKEARLLREAKNRVQNQGGEELDDTEPPERTSEKRRRGDDSDAEDVFDEPDGYYELVKKKSKENREQKKAEYDTARAAERQVFQLAMVEEESLDGPRSLTRAILTNKGLTPHRPKAVRNPRVKKRQKFEKAKKKLSSQKAVYKGGLSQTGGYYEGEKSGISKVVKSVKLG</sequence>
<evidence type="ECO:0000256" key="1">
    <source>
        <dbReference type="ARBA" id="ARBA00004123"/>
    </source>
</evidence>
<organism evidence="6 7">
    <name type="scientific">Leucocoprinus leucothites</name>
    <dbReference type="NCBI Taxonomy" id="201217"/>
    <lineage>
        <taxon>Eukaryota</taxon>
        <taxon>Fungi</taxon>
        <taxon>Dikarya</taxon>
        <taxon>Basidiomycota</taxon>
        <taxon>Agaricomycotina</taxon>
        <taxon>Agaricomycetes</taxon>
        <taxon>Agaricomycetidae</taxon>
        <taxon>Agaricales</taxon>
        <taxon>Agaricineae</taxon>
        <taxon>Agaricaceae</taxon>
        <taxon>Leucocoprinus</taxon>
    </lineage>
</organism>
<feature type="compositionally biased region" description="Basic and acidic residues" evidence="4">
    <location>
        <begin position="40"/>
        <end position="50"/>
    </location>
</feature>
<comment type="subcellular location">
    <subcellularLocation>
        <location evidence="1">Nucleus</location>
    </subcellularLocation>
</comment>
<feature type="compositionally biased region" description="Acidic residues" evidence="4">
    <location>
        <begin position="320"/>
        <end position="341"/>
    </location>
</feature>
<dbReference type="PANTHER" id="PTHR13237">
    <property type="entry name" value="SOMETHING ABOUT SILENCING PROTEIN 10-RELATED"/>
    <property type="match status" value="1"/>
</dbReference>
<feature type="compositionally biased region" description="Basic and acidic residues" evidence="4">
    <location>
        <begin position="517"/>
        <end position="530"/>
    </location>
</feature>
<dbReference type="AlphaFoldDB" id="A0A8H5LKG1"/>
<feature type="region of interest" description="Disordered" evidence="4">
    <location>
        <begin position="372"/>
        <end position="564"/>
    </location>
</feature>
<reference evidence="6 7" key="1">
    <citation type="journal article" date="2020" name="ISME J.">
        <title>Uncovering the hidden diversity of litter-decomposition mechanisms in mushroom-forming fungi.</title>
        <authorList>
            <person name="Floudas D."/>
            <person name="Bentzer J."/>
            <person name="Ahren D."/>
            <person name="Johansson T."/>
            <person name="Persson P."/>
            <person name="Tunlid A."/>
        </authorList>
    </citation>
    <scope>NUCLEOTIDE SEQUENCE [LARGE SCALE GENOMIC DNA]</scope>
    <source>
        <strain evidence="6 7">CBS 146.42</strain>
    </source>
</reference>
<feature type="region of interest" description="Disordered" evidence="4">
    <location>
        <begin position="317"/>
        <end position="341"/>
    </location>
</feature>
<dbReference type="EMBL" id="JAACJO010000003">
    <property type="protein sequence ID" value="KAF5360398.1"/>
    <property type="molecule type" value="Genomic_DNA"/>
</dbReference>
<evidence type="ECO:0000256" key="3">
    <source>
        <dbReference type="ARBA" id="ARBA00023242"/>
    </source>
</evidence>
<feature type="compositionally biased region" description="Acidic residues" evidence="4">
    <location>
        <begin position="74"/>
        <end position="92"/>
    </location>
</feature>
<evidence type="ECO:0000259" key="5">
    <source>
        <dbReference type="Pfam" id="PF09368"/>
    </source>
</evidence>
<protein>
    <recommendedName>
        <fullName evidence="5">Sas10 C-terminal domain-containing protein</fullName>
    </recommendedName>
</protein>
<gene>
    <name evidence="6" type="ORF">D9756_004767</name>
</gene>
<keyword evidence="7" id="KW-1185">Reference proteome</keyword>
<accession>A0A8H5LKG1</accession>
<feature type="domain" description="Sas10 C-terminal" evidence="5">
    <location>
        <begin position="584"/>
        <end position="659"/>
    </location>
</feature>
<feature type="compositionally biased region" description="Acidic residues" evidence="4">
    <location>
        <begin position="145"/>
        <end position="156"/>
    </location>
</feature>
<feature type="compositionally biased region" description="Basic residues" evidence="4">
    <location>
        <begin position="99"/>
        <end position="115"/>
    </location>
</feature>
<feature type="compositionally biased region" description="Acidic residues" evidence="4">
    <location>
        <begin position="51"/>
        <end position="66"/>
    </location>
</feature>
<feature type="region of interest" description="Disordered" evidence="4">
    <location>
        <begin position="1"/>
        <end position="159"/>
    </location>
</feature>
<feature type="compositionally biased region" description="Basic and acidic residues" evidence="4">
    <location>
        <begin position="18"/>
        <end position="29"/>
    </location>
</feature>
<dbReference type="PANTHER" id="PTHR13237:SF8">
    <property type="entry name" value="SOMETHING ABOUT SILENCING PROTEIN 10"/>
    <property type="match status" value="1"/>
</dbReference>
<proteinExistence type="inferred from homology"/>
<dbReference type="GO" id="GO:0000462">
    <property type="term" value="P:maturation of SSU-rRNA from tricistronic rRNA transcript (SSU-rRNA, 5.8S rRNA, LSU-rRNA)"/>
    <property type="evidence" value="ECO:0007669"/>
    <property type="project" value="TreeGrafter"/>
</dbReference>
<dbReference type="OrthoDB" id="1924577at2759"/>
<evidence type="ECO:0000313" key="7">
    <source>
        <dbReference type="Proteomes" id="UP000559027"/>
    </source>
</evidence>
<dbReference type="Proteomes" id="UP000559027">
    <property type="component" value="Unassembled WGS sequence"/>
</dbReference>
<feature type="compositionally biased region" description="Basic and acidic residues" evidence="4">
    <location>
        <begin position="483"/>
        <end position="502"/>
    </location>
</feature>
<feature type="compositionally biased region" description="Basic residues" evidence="4">
    <location>
        <begin position="1"/>
        <end position="17"/>
    </location>
</feature>
<dbReference type="Pfam" id="PF09368">
    <property type="entry name" value="Sas10"/>
    <property type="match status" value="1"/>
</dbReference>
<evidence type="ECO:0000256" key="2">
    <source>
        <dbReference type="ARBA" id="ARBA00010979"/>
    </source>
</evidence>
<keyword evidence="3" id="KW-0539">Nucleus</keyword>